<dbReference type="EMBL" id="UYRU01052493">
    <property type="protein sequence ID" value="VDN11893.1"/>
    <property type="molecule type" value="Genomic_DNA"/>
</dbReference>
<feature type="non-terminal residue" evidence="2">
    <location>
        <position position="198"/>
    </location>
</feature>
<organism evidence="2 3">
    <name type="scientific">Dibothriocephalus latus</name>
    <name type="common">Fish tapeworm</name>
    <name type="synonym">Diphyllobothrium latum</name>
    <dbReference type="NCBI Taxonomy" id="60516"/>
    <lineage>
        <taxon>Eukaryota</taxon>
        <taxon>Metazoa</taxon>
        <taxon>Spiralia</taxon>
        <taxon>Lophotrochozoa</taxon>
        <taxon>Platyhelminthes</taxon>
        <taxon>Cestoda</taxon>
        <taxon>Eucestoda</taxon>
        <taxon>Diphyllobothriidea</taxon>
        <taxon>Diphyllobothriidae</taxon>
        <taxon>Dibothriocephalus</taxon>
    </lineage>
</organism>
<feature type="compositionally biased region" description="Low complexity" evidence="1">
    <location>
        <begin position="16"/>
        <end position="28"/>
    </location>
</feature>
<evidence type="ECO:0000256" key="1">
    <source>
        <dbReference type="SAM" id="MobiDB-lite"/>
    </source>
</evidence>
<proteinExistence type="predicted"/>
<feature type="region of interest" description="Disordered" evidence="1">
    <location>
        <begin position="59"/>
        <end position="91"/>
    </location>
</feature>
<keyword evidence="3" id="KW-1185">Reference proteome</keyword>
<evidence type="ECO:0000313" key="3">
    <source>
        <dbReference type="Proteomes" id="UP000281553"/>
    </source>
</evidence>
<name>A0A3P7LLW5_DIBLA</name>
<protein>
    <submittedName>
        <fullName evidence="2">Uncharacterized protein</fullName>
    </submittedName>
</protein>
<accession>A0A3P7LLW5</accession>
<feature type="compositionally biased region" description="Polar residues" evidence="1">
    <location>
        <begin position="29"/>
        <end position="39"/>
    </location>
</feature>
<feature type="region of interest" description="Disordered" evidence="1">
    <location>
        <begin position="1"/>
        <end position="39"/>
    </location>
</feature>
<reference evidence="2 3" key="1">
    <citation type="submission" date="2018-11" db="EMBL/GenBank/DDBJ databases">
        <authorList>
            <consortium name="Pathogen Informatics"/>
        </authorList>
    </citation>
    <scope>NUCLEOTIDE SEQUENCE [LARGE SCALE GENOMIC DNA]</scope>
</reference>
<dbReference type="Proteomes" id="UP000281553">
    <property type="component" value="Unassembled WGS sequence"/>
</dbReference>
<evidence type="ECO:0000313" key="2">
    <source>
        <dbReference type="EMBL" id="VDN11893.1"/>
    </source>
</evidence>
<dbReference type="AlphaFoldDB" id="A0A3P7LLW5"/>
<sequence length="198" mass="20530">MSEFAIPGTPEFSDLTSSTAPTATTKSAGQSVDTDTPQRTASDFVSSIFSHISASTASSSQRSHKIMTRASDNSRAHKGENVAAGSFPSEPILRNVTEQSTMDPVFSGDLTANGAAPSSSWFAFRPLCLTPVDGKANGSTPYPTQSSPLNSSLSFGPEGSVNGIALPIILSAPDNTVLLANPNASRARLELARLLATV</sequence>
<gene>
    <name evidence="2" type="ORF">DILT_LOCUS7724</name>
</gene>